<feature type="region of interest" description="Disordered" evidence="1">
    <location>
        <begin position="201"/>
        <end position="224"/>
    </location>
</feature>
<evidence type="ECO:0000313" key="2">
    <source>
        <dbReference type="EMBL" id="EOB08142.1"/>
    </source>
</evidence>
<protein>
    <submittedName>
        <fullName evidence="2">Uncharacterized protein</fullName>
    </submittedName>
</protein>
<gene>
    <name evidence="2" type="ORF">Anapl_04692</name>
</gene>
<feature type="compositionally biased region" description="Polar residues" evidence="1">
    <location>
        <begin position="202"/>
        <end position="214"/>
    </location>
</feature>
<evidence type="ECO:0000313" key="3">
    <source>
        <dbReference type="Proteomes" id="UP000296049"/>
    </source>
</evidence>
<dbReference type="Proteomes" id="UP000296049">
    <property type="component" value="Unassembled WGS sequence"/>
</dbReference>
<dbReference type="EMBL" id="KB742473">
    <property type="protein sequence ID" value="EOB08142.1"/>
    <property type="molecule type" value="Genomic_DNA"/>
</dbReference>
<feature type="compositionally biased region" description="Low complexity" evidence="1">
    <location>
        <begin position="252"/>
        <end position="271"/>
    </location>
</feature>
<feature type="region of interest" description="Disordered" evidence="1">
    <location>
        <begin position="240"/>
        <end position="275"/>
    </location>
</feature>
<accession>R0KDQ3</accession>
<name>R0KDQ3_ANAPL</name>
<proteinExistence type="predicted"/>
<reference evidence="3" key="1">
    <citation type="journal article" date="2013" name="Nat. Genet.">
        <title>The duck genome and transcriptome provide insight into an avian influenza virus reservoir species.</title>
        <authorList>
            <person name="Huang Y."/>
            <person name="Li Y."/>
            <person name="Burt D.W."/>
            <person name="Chen H."/>
            <person name="Zhang Y."/>
            <person name="Qian W."/>
            <person name="Kim H."/>
            <person name="Gan S."/>
            <person name="Zhao Y."/>
            <person name="Li J."/>
            <person name="Yi K."/>
            <person name="Feng H."/>
            <person name="Zhu P."/>
            <person name="Li B."/>
            <person name="Liu Q."/>
            <person name="Fairley S."/>
            <person name="Magor K.E."/>
            <person name="Du Z."/>
            <person name="Hu X."/>
            <person name="Goodman L."/>
            <person name="Tafer H."/>
            <person name="Vignal A."/>
            <person name="Lee T."/>
            <person name="Kim K.W."/>
            <person name="Sheng Z."/>
            <person name="An Y."/>
            <person name="Searle S."/>
            <person name="Herrero J."/>
            <person name="Groenen M.A."/>
            <person name="Crooijmans R.P."/>
            <person name="Faraut T."/>
            <person name="Cai Q."/>
            <person name="Webster R.G."/>
            <person name="Aldridge J.R."/>
            <person name="Warren W.C."/>
            <person name="Bartschat S."/>
            <person name="Kehr S."/>
            <person name="Marz M."/>
            <person name="Stadler P.F."/>
            <person name="Smith J."/>
            <person name="Kraus R.H."/>
            <person name="Zhao Y."/>
            <person name="Ren L."/>
            <person name="Fei J."/>
            <person name="Morisson M."/>
            <person name="Kaiser P."/>
            <person name="Griffin D.K."/>
            <person name="Rao M."/>
            <person name="Pitel F."/>
            <person name="Wang J."/>
            <person name="Li N."/>
        </authorList>
    </citation>
    <scope>NUCLEOTIDE SEQUENCE [LARGE SCALE GENOMIC DNA]</scope>
</reference>
<organism evidence="2 3">
    <name type="scientific">Anas platyrhynchos</name>
    <name type="common">Mallard</name>
    <name type="synonym">Anas boschas</name>
    <dbReference type="NCBI Taxonomy" id="8839"/>
    <lineage>
        <taxon>Eukaryota</taxon>
        <taxon>Metazoa</taxon>
        <taxon>Chordata</taxon>
        <taxon>Craniata</taxon>
        <taxon>Vertebrata</taxon>
        <taxon>Euteleostomi</taxon>
        <taxon>Archelosauria</taxon>
        <taxon>Archosauria</taxon>
        <taxon>Dinosauria</taxon>
        <taxon>Saurischia</taxon>
        <taxon>Theropoda</taxon>
        <taxon>Coelurosauria</taxon>
        <taxon>Aves</taxon>
        <taxon>Neognathae</taxon>
        <taxon>Galloanserae</taxon>
        <taxon>Anseriformes</taxon>
        <taxon>Anatidae</taxon>
        <taxon>Anatinae</taxon>
        <taxon>Anas</taxon>
    </lineage>
</organism>
<evidence type="ECO:0000256" key="1">
    <source>
        <dbReference type="SAM" id="MobiDB-lite"/>
    </source>
</evidence>
<sequence length="425" mass="46345">MEEAAGRARPAPAAHQHSGRAAAREEGKQLSVVSLEFGLAGEKTASAASAAFSEFSRRRLPRDLQLVCLVQKAKAALTSLLHKANGNSPEEGCRCKENSLGWILLNYPTHPGSVVLKIRRHFIGDLTKGSATRSPAVQSLALALHAQQLKAQTLPPPNSWRRRHLRRPASTAVCTYECQKNHQSRLQQGCIGKDNQRESVSKRTLSSQLVQAKNSESDGDQKQAHTTVGYEQFLGLAETQGQDREQLPSSQGSTAPIPAAARAATASAGSTFSDEHPNGCQHCWWRLGEQLLDSAVQVIAYTKGNAYLMGMIQAYPLHAQCSSGSSGAFPARMARLCACIEQAASQVKNPKKRFPEAKCFPQTAGASPVRYFAVLHLGVGASPVRYFAVLHLKAGEVTSSYRNERILTCTKMNRDQLRYKQRQFT</sequence>
<dbReference type="AlphaFoldDB" id="R0KDQ3"/>
<keyword evidence="3" id="KW-1185">Reference proteome</keyword>
<feature type="region of interest" description="Disordered" evidence="1">
    <location>
        <begin position="1"/>
        <end position="25"/>
    </location>
</feature>